<gene>
    <name evidence="3" type="ORF">LRA02_19500</name>
</gene>
<dbReference type="SUPFAM" id="SSF51366">
    <property type="entry name" value="Ribulose-phoshate binding barrel"/>
    <property type="match status" value="1"/>
</dbReference>
<evidence type="ECO:0000256" key="1">
    <source>
        <dbReference type="ARBA" id="ARBA00023239"/>
    </source>
</evidence>
<sequence length="206" mass="22746">MKIQVAIDRKSLDDTKRFISLFDGLANIIEFGTSLIKDFGFNDIQPIVRQISSSQILYDTKTVDEGQYEFKSGFQFGADYLTVMGSASPKTIQLCSNETSLHQRMVIDLTDVSESQIAKIDQFNSAIYLLHHNNDLGVPIDATAMVSTFVQNHPKVKHIAIAGGIDLEAAANLKKQGIVETIIVGGSITNDPDPEEKLKQFLNIVK</sequence>
<dbReference type="GO" id="GO:0004590">
    <property type="term" value="F:orotidine-5'-phosphate decarboxylase activity"/>
    <property type="evidence" value="ECO:0007669"/>
    <property type="project" value="InterPro"/>
</dbReference>
<dbReference type="InterPro" id="IPR011060">
    <property type="entry name" value="RibuloseP-bd_barrel"/>
</dbReference>
<accession>A0A512PPK1</accession>
<reference evidence="3 4" key="1">
    <citation type="submission" date="2019-07" db="EMBL/GenBank/DDBJ databases">
        <title>Whole genome shotgun sequence of Lactobacillus rapi NBRC 109618.</title>
        <authorList>
            <person name="Hosoyama A."/>
            <person name="Uohara A."/>
            <person name="Ohji S."/>
            <person name="Ichikawa N."/>
        </authorList>
    </citation>
    <scope>NUCLEOTIDE SEQUENCE [LARGE SCALE GENOMIC DNA]</scope>
    <source>
        <strain evidence="3 4">NBRC 109618</strain>
    </source>
</reference>
<dbReference type="GO" id="GO:0006207">
    <property type="term" value="P:'de novo' pyrimidine nucleobase biosynthetic process"/>
    <property type="evidence" value="ECO:0007669"/>
    <property type="project" value="InterPro"/>
</dbReference>
<dbReference type="EMBL" id="BKAM01000049">
    <property type="protein sequence ID" value="GEP73082.1"/>
    <property type="molecule type" value="Genomic_DNA"/>
</dbReference>
<keyword evidence="1" id="KW-0456">Lyase</keyword>
<dbReference type="InterPro" id="IPR001754">
    <property type="entry name" value="OMPdeCOase_dom"/>
</dbReference>
<protein>
    <submittedName>
        <fullName evidence="3">3-hexulose-6-phosphate synthase</fullName>
    </submittedName>
</protein>
<dbReference type="Gene3D" id="3.20.20.70">
    <property type="entry name" value="Aldolase class I"/>
    <property type="match status" value="1"/>
</dbReference>
<evidence type="ECO:0000259" key="2">
    <source>
        <dbReference type="SMART" id="SM00934"/>
    </source>
</evidence>
<dbReference type="Pfam" id="PF00215">
    <property type="entry name" value="OMPdecase"/>
    <property type="match status" value="1"/>
</dbReference>
<comment type="caution">
    <text evidence="3">The sequence shown here is derived from an EMBL/GenBank/DDBJ whole genome shotgun (WGS) entry which is preliminary data.</text>
</comment>
<dbReference type="GO" id="GO:0033982">
    <property type="term" value="F:3-dehydro-L-gulonate-6-phosphate decarboxylase activity"/>
    <property type="evidence" value="ECO:0007669"/>
    <property type="project" value="TreeGrafter"/>
</dbReference>
<dbReference type="RefSeq" id="WP_054746933.1">
    <property type="nucleotide sequence ID" value="NZ_BKAM01000049.1"/>
</dbReference>
<dbReference type="AlphaFoldDB" id="A0A512PPK1"/>
<dbReference type="OrthoDB" id="43475at2"/>
<dbReference type="PANTHER" id="PTHR35039">
    <property type="entry name" value="3-KETO-L-GULONATE-6-PHOSPHATE DECARBOXYLASE SGBH-RELATED"/>
    <property type="match status" value="1"/>
</dbReference>
<organism evidence="3 4">
    <name type="scientific">Lentilactobacillus rapi</name>
    <dbReference type="NCBI Taxonomy" id="481723"/>
    <lineage>
        <taxon>Bacteria</taxon>
        <taxon>Bacillati</taxon>
        <taxon>Bacillota</taxon>
        <taxon>Bacilli</taxon>
        <taxon>Lactobacillales</taxon>
        <taxon>Lactobacillaceae</taxon>
        <taxon>Lentilactobacillus</taxon>
    </lineage>
</organism>
<dbReference type="InterPro" id="IPR013785">
    <property type="entry name" value="Aldolase_TIM"/>
</dbReference>
<name>A0A512PPK1_9LACO</name>
<feature type="domain" description="Orotidine 5'-phosphate decarboxylase" evidence="2">
    <location>
        <begin position="2"/>
        <end position="201"/>
    </location>
</feature>
<evidence type="ECO:0000313" key="4">
    <source>
        <dbReference type="Proteomes" id="UP000321569"/>
    </source>
</evidence>
<proteinExistence type="predicted"/>
<dbReference type="GO" id="GO:0019854">
    <property type="term" value="P:L-ascorbic acid catabolic process"/>
    <property type="evidence" value="ECO:0007669"/>
    <property type="project" value="TreeGrafter"/>
</dbReference>
<dbReference type="SMART" id="SM00934">
    <property type="entry name" value="OMPdecase"/>
    <property type="match status" value="1"/>
</dbReference>
<dbReference type="STRING" id="1423795.FD12_GL001676"/>
<evidence type="ECO:0000313" key="3">
    <source>
        <dbReference type="EMBL" id="GEP73082.1"/>
    </source>
</evidence>
<dbReference type="Proteomes" id="UP000321569">
    <property type="component" value="Unassembled WGS sequence"/>
</dbReference>
<dbReference type="PANTHER" id="PTHR35039:SF3">
    <property type="entry name" value="3-KETO-L-GULONATE-6-PHOSPHATE DECARBOXYLASE SGBH-RELATED"/>
    <property type="match status" value="1"/>
</dbReference>